<dbReference type="Pfam" id="PF05145">
    <property type="entry name" value="AbrB"/>
    <property type="match status" value="1"/>
</dbReference>
<accession>A0A3N1HL58</accession>
<evidence type="ECO:0008006" key="5">
    <source>
        <dbReference type="Google" id="ProtNLM"/>
    </source>
</evidence>
<sequence length="405" mass="40645">MRRAGGGQGRLRRAVRVVRSVPWWRWLVVALLAAAGGTALELLGVPAGVLFAGLLVGIGVALSGLPGPSPRGPHRVPRPLDLAAQATLGVVIGSLVQPRTLTEVAASWLPVLLVVAATLGVSVAAGVALGRRRDVGPVTGSLALTAGGASGLVSMAGELGADQRLVAVVQYLRVLLVTATLPVVLLVTGAGGDGAARAAAPLDDPAPWWVGLLLVVVVGTAGSVLGRLARLPAGALLGPLVLAAVVGAAGLSRGAEVPVALVDVAYAVIGLQAGLSATRESLRVLRRALPAALLLTVAVLVACAGLGVALSAATGVSLLDGYLATTPGGLWAVLAASLSVGSDVTFVLAVQVMRLLVVLLTAPLLSRLLRRYATRSPAGATPGPAAPARPRRRPRGRRRRRGAPG</sequence>
<dbReference type="InterPro" id="IPR017516">
    <property type="entry name" value="AbrB_dup"/>
</dbReference>
<name>A0A3N1HL58_9ACTN</name>
<dbReference type="Proteomes" id="UP000276232">
    <property type="component" value="Unassembled WGS sequence"/>
</dbReference>
<dbReference type="EMBL" id="RJKN01000004">
    <property type="protein sequence ID" value="ROP43263.1"/>
    <property type="molecule type" value="Genomic_DNA"/>
</dbReference>
<evidence type="ECO:0000313" key="3">
    <source>
        <dbReference type="EMBL" id="ROP43263.1"/>
    </source>
</evidence>
<reference evidence="3 4" key="1">
    <citation type="journal article" date="2015" name="Stand. Genomic Sci.">
        <title>Genomic Encyclopedia of Bacterial and Archaeal Type Strains, Phase III: the genomes of soil and plant-associated and newly described type strains.</title>
        <authorList>
            <person name="Whitman W.B."/>
            <person name="Woyke T."/>
            <person name="Klenk H.P."/>
            <person name="Zhou Y."/>
            <person name="Lilburn T.G."/>
            <person name="Beck B.J."/>
            <person name="De Vos P."/>
            <person name="Vandamme P."/>
            <person name="Eisen J.A."/>
            <person name="Garrity G."/>
            <person name="Hugenholtz P."/>
            <person name="Kyrpides N.C."/>
        </authorList>
    </citation>
    <scope>NUCLEOTIDE SEQUENCE [LARGE SCALE GENOMIC DNA]</scope>
    <source>
        <strain evidence="3 4">CECT 7306</strain>
    </source>
</reference>
<dbReference type="InParanoid" id="A0A3N1HL58"/>
<dbReference type="InterPro" id="IPR007820">
    <property type="entry name" value="AbrB_fam"/>
</dbReference>
<feature type="region of interest" description="Disordered" evidence="1">
    <location>
        <begin position="376"/>
        <end position="405"/>
    </location>
</feature>
<dbReference type="AlphaFoldDB" id="A0A3N1HL58"/>
<evidence type="ECO:0000256" key="2">
    <source>
        <dbReference type="SAM" id="Phobius"/>
    </source>
</evidence>
<keyword evidence="2" id="KW-0812">Transmembrane</keyword>
<feature type="transmembrane region" description="Helical" evidence="2">
    <location>
        <begin position="289"/>
        <end position="313"/>
    </location>
</feature>
<dbReference type="GO" id="GO:0016020">
    <property type="term" value="C:membrane"/>
    <property type="evidence" value="ECO:0007669"/>
    <property type="project" value="InterPro"/>
</dbReference>
<dbReference type="PIRSF" id="PIRSF038991">
    <property type="entry name" value="Protein_AbrB"/>
    <property type="match status" value="1"/>
</dbReference>
<dbReference type="NCBIfam" id="TIGR03082">
    <property type="entry name" value="Gneg_AbrB_dup"/>
    <property type="match status" value="2"/>
</dbReference>
<protein>
    <recommendedName>
        <fullName evidence="5">AbrB family transcriptional regulator</fullName>
    </recommendedName>
</protein>
<dbReference type="PANTHER" id="PTHR38457">
    <property type="entry name" value="REGULATOR ABRB-RELATED"/>
    <property type="match status" value="1"/>
</dbReference>
<feature type="transmembrane region" description="Helical" evidence="2">
    <location>
        <begin position="46"/>
        <end position="67"/>
    </location>
</feature>
<organism evidence="3 4">
    <name type="scientific">Pseudokineococcus lusitanus</name>
    <dbReference type="NCBI Taxonomy" id="763993"/>
    <lineage>
        <taxon>Bacteria</taxon>
        <taxon>Bacillati</taxon>
        <taxon>Actinomycetota</taxon>
        <taxon>Actinomycetes</taxon>
        <taxon>Kineosporiales</taxon>
        <taxon>Kineosporiaceae</taxon>
        <taxon>Pseudokineococcus</taxon>
    </lineage>
</organism>
<dbReference type="GO" id="GO:0010468">
    <property type="term" value="P:regulation of gene expression"/>
    <property type="evidence" value="ECO:0007669"/>
    <property type="project" value="InterPro"/>
</dbReference>
<comment type="caution">
    <text evidence="3">The sequence shown here is derived from an EMBL/GenBank/DDBJ whole genome shotgun (WGS) entry which is preliminary data.</text>
</comment>
<feature type="compositionally biased region" description="Basic residues" evidence="1">
    <location>
        <begin position="389"/>
        <end position="405"/>
    </location>
</feature>
<feature type="transmembrane region" description="Helical" evidence="2">
    <location>
        <begin position="257"/>
        <end position="277"/>
    </location>
</feature>
<proteinExistence type="predicted"/>
<feature type="compositionally biased region" description="Low complexity" evidence="1">
    <location>
        <begin position="376"/>
        <end position="388"/>
    </location>
</feature>
<gene>
    <name evidence="3" type="ORF">EDC03_1864</name>
</gene>
<keyword evidence="2" id="KW-1133">Transmembrane helix</keyword>
<feature type="transmembrane region" description="Helical" evidence="2">
    <location>
        <begin position="108"/>
        <end position="129"/>
    </location>
</feature>
<feature type="transmembrane region" description="Helical" evidence="2">
    <location>
        <begin position="233"/>
        <end position="251"/>
    </location>
</feature>
<dbReference type="PANTHER" id="PTHR38457:SF1">
    <property type="entry name" value="REGULATOR ABRB-RELATED"/>
    <property type="match status" value="1"/>
</dbReference>
<evidence type="ECO:0000313" key="4">
    <source>
        <dbReference type="Proteomes" id="UP000276232"/>
    </source>
</evidence>
<keyword evidence="4" id="KW-1185">Reference proteome</keyword>
<feature type="transmembrane region" description="Helical" evidence="2">
    <location>
        <begin position="208"/>
        <end position="226"/>
    </location>
</feature>
<keyword evidence="2" id="KW-0472">Membrane</keyword>
<feature type="transmembrane region" description="Helical" evidence="2">
    <location>
        <begin position="21"/>
        <end position="40"/>
    </location>
</feature>
<evidence type="ECO:0000256" key="1">
    <source>
        <dbReference type="SAM" id="MobiDB-lite"/>
    </source>
</evidence>
<feature type="transmembrane region" description="Helical" evidence="2">
    <location>
        <begin position="165"/>
        <end position="188"/>
    </location>
</feature>